<evidence type="ECO:0000313" key="3">
    <source>
        <dbReference type="EMBL" id="TCJ14546.1"/>
    </source>
</evidence>
<evidence type="ECO:0000313" key="4">
    <source>
        <dbReference type="Proteomes" id="UP000295334"/>
    </source>
</evidence>
<dbReference type="SMART" id="SM00014">
    <property type="entry name" value="acidPPc"/>
    <property type="match status" value="1"/>
</dbReference>
<feature type="transmembrane region" description="Helical" evidence="1">
    <location>
        <begin position="166"/>
        <end position="185"/>
    </location>
</feature>
<dbReference type="RefSeq" id="WP_131449536.1">
    <property type="nucleotide sequence ID" value="NZ_SJZI01000042.1"/>
</dbReference>
<evidence type="ECO:0000256" key="1">
    <source>
        <dbReference type="SAM" id="Phobius"/>
    </source>
</evidence>
<dbReference type="Proteomes" id="UP000295334">
    <property type="component" value="Unassembled WGS sequence"/>
</dbReference>
<dbReference type="EMBL" id="SJZI01000042">
    <property type="protein sequence ID" value="TCJ14546.1"/>
    <property type="molecule type" value="Genomic_DNA"/>
</dbReference>
<gene>
    <name evidence="3" type="ORF">EPD60_11215</name>
</gene>
<dbReference type="PANTHER" id="PTHR14969">
    <property type="entry name" value="SPHINGOSINE-1-PHOSPHATE PHOSPHOHYDROLASE"/>
    <property type="match status" value="1"/>
</dbReference>
<reference evidence="3 4" key="1">
    <citation type="submission" date="2019-03" db="EMBL/GenBank/DDBJ databases">
        <authorList>
            <person name="Kim M.K.M."/>
        </authorList>
    </citation>
    <scope>NUCLEOTIDE SEQUENCE [LARGE SCALE GENOMIC DNA]</scope>
    <source>
        <strain evidence="3 4">17J68-12</strain>
    </source>
</reference>
<feature type="transmembrane region" description="Helical" evidence="1">
    <location>
        <begin position="191"/>
        <end position="212"/>
    </location>
</feature>
<dbReference type="AlphaFoldDB" id="A0A4R1BBZ4"/>
<evidence type="ECO:0000259" key="2">
    <source>
        <dbReference type="SMART" id="SM00014"/>
    </source>
</evidence>
<comment type="caution">
    <text evidence="3">The sequence shown here is derived from an EMBL/GenBank/DDBJ whole genome shotgun (WGS) entry which is preliminary data.</text>
</comment>
<dbReference type="Gene3D" id="1.20.144.10">
    <property type="entry name" value="Phosphatidic acid phosphatase type 2/haloperoxidase"/>
    <property type="match status" value="1"/>
</dbReference>
<keyword evidence="1" id="KW-1133">Transmembrane helix</keyword>
<dbReference type="SUPFAM" id="SSF48317">
    <property type="entry name" value="Acid phosphatase/Vanadium-dependent haloperoxidase"/>
    <property type="match status" value="1"/>
</dbReference>
<dbReference type="Pfam" id="PF01569">
    <property type="entry name" value="PAP2"/>
    <property type="match status" value="1"/>
</dbReference>
<keyword evidence="1" id="KW-0472">Membrane</keyword>
<organism evidence="3 4">
    <name type="scientific">Flaviaesturariibacter flavus</name>
    <dbReference type="NCBI Taxonomy" id="2502780"/>
    <lineage>
        <taxon>Bacteria</taxon>
        <taxon>Pseudomonadati</taxon>
        <taxon>Bacteroidota</taxon>
        <taxon>Chitinophagia</taxon>
        <taxon>Chitinophagales</taxon>
        <taxon>Chitinophagaceae</taxon>
        <taxon>Flaviaestuariibacter</taxon>
    </lineage>
</organism>
<dbReference type="InterPro" id="IPR000326">
    <property type="entry name" value="PAP2/HPO"/>
</dbReference>
<feature type="transmembrane region" description="Helical" evidence="1">
    <location>
        <begin position="104"/>
        <end position="121"/>
    </location>
</feature>
<feature type="domain" description="Phosphatidic acid phosphatase type 2/haloperoxidase" evidence="2">
    <location>
        <begin position="100"/>
        <end position="212"/>
    </location>
</feature>
<protein>
    <submittedName>
        <fullName evidence="3">Phosphatase PAP2 family protein</fullName>
    </submittedName>
</protein>
<dbReference type="InterPro" id="IPR036938">
    <property type="entry name" value="PAP2/HPO_sf"/>
</dbReference>
<name>A0A4R1BBZ4_9BACT</name>
<dbReference type="CDD" id="cd03392">
    <property type="entry name" value="PAP2_like_2"/>
    <property type="match status" value="1"/>
</dbReference>
<feature type="transmembrane region" description="Helical" evidence="1">
    <location>
        <begin position="141"/>
        <end position="159"/>
    </location>
</feature>
<feature type="transmembrane region" description="Helical" evidence="1">
    <location>
        <begin position="66"/>
        <end position="92"/>
    </location>
</feature>
<keyword evidence="4" id="KW-1185">Reference proteome</keyword>
<proteinExistence type="predicted"/>
<dbReference type="OrthoDB" id="9773582at2"/>
<keyword evidence="1" id="KW-0812">Transmembrane</keyword>
<sequence>MTKDTQRKTTARHLSIRVLAVAALFFGSLFLFSLIANEMVVEQEAQLDQAVFAALQPLQTPALTHALTIITFFGSAQFLLPAYLVVIGVLLFSKKYRRLSLDSAAVGITGTVILFSLKSIFHRPRPPHPLIQNVLGFSFPSGHSFSSFAFYGLLIYLLWKIVAPRPVCWILSILLFLFAGAIAFSRVYLQVHYASDVCAGFLLCIVWLILSFRMMRVIDQKLRPAKPELRVT</sequence>
<dbReference type="PANTHER" id="PTHR14969:SF13">
    <property type="entry name" value="AT30094P"/>
    <property type="match status" value="1"/>
</dbReference>
<accession>A0A4R1BBZ4</accession>
<feature type="transmembrane region" description="Helical" evidence="1">
    <location>
        <begin position="16"/>
        <end position="36"/>
    </location>
</feature>